<dbReference type="AlphaFoldDB" id="A0A8R1W607"/>
<dbReference type="InterPro" id="IPR048898">
    <property type="entry name" value="OB_NMD3"/>
</dbReference>
<dbReference type="PANTHER" id="PTHR12746:SF2">
    <property type="entry name" value="60S RIBOSOMAL EXPORT PROTEIN NMD3"/>
    <property type="match status" value="1"/>
</dbReference>
<dbReference type="GO" id="GO:0015031">
    <property type="term" value="P:protein transport"/>
    <property type="evidence" value="ECO:0007669"/>
    <property type="project" value="UniProtKB-KW"/>
</dbReference>
<dbReference type="GO" id="GO:0043023">
    <property type="term" value="F:ribosomal large subunit binding"/>
    <property type="evidence" value="ECO:0007669"/>
    <property type="project" value="InterPro"/>
</dbReference>
<dbReference type="Proteomes" id="UP000007819">
    <property type="component" value="Chromosome A2"/>
</dbReference>
<feature type="domain" description="Nmd3 N-terminal" evidence="9">
    <location>
        <begin position="22"/>
        <end position="250"/>
    </location>
</feature>
<evidence type="ECO:0000256" key="3">
    <source>
        <dbReference type="ARBA" id="ARBA00017035"/>
    </source>
</evidence>
<dbReference type="CTD" id="51068"/>
<dbReference type="GO" id="GO:0005634">
    <property type="term" value="C:nucleus"/>
    <property type="evidence" value="ECO:0007669"/>
    <property type="project" value="UniProtKB-SubCell"/>
</dbReference>
<feature type="domain" description="60S ribosomal export protein NMD3 OB-fold" evidence="10">
    <location>
        <begin position="317"/>
        <end position="413"/>
    </location>
</feature>
<keyword evidence="6 8" id="KW-0653">Protein transport</keyword>
<comment type="function">
    <text evidence="1 8">Acts as an adapter for the XPO1/CRM1-mediated export of the 60S ribosomal subunit.</text>
</comment>
<evidence type="ECO:0000256" key="6">
    <source>
        <dbReference type="ARBA" id="ARBA00022927"/>
    </source>
</evidence>
<organism evidence="12 13">
    <name type="scientific">Acyrthosiphon pisum</name>
    <name type="common">Pea aphid</name>
    <dbReference type="NCBI Taxonomy" id="7029"/>
    <lineage>
        <taxon>Eukaryota</taxon>
        <taxon>Metazoa</taxon>
        <taxon>Ecdysozoa</taxon>
        <taxon>Arthropoda</taxon>
        <taxon>Hexapoda</taxon>
        <taxon>Insecta</taxon>
        <taxon>Pterygota</taxon>
        <taxon>Neoptera</taxon>
        <taxon>Paraneoptera</taxon>
        <taxon>Hemiptera</taxon>
        <taxon>Sternorrhyncha</taxon>
        <taxon>Aphidomorpha</taxon>
        <taxon>Aphidoidea</taxon>
        <taxon>Aphididae</taxon>
        <taxon>Macrosiphini</taxon>
        <taxon>Acyrthosiphon</taxon>
    </lineage>
</organism>
<proteinExistence type="inferred from homology"/>
<dbReference type="KEGG" id="api:100164292"/>
<dbReference type="InterPro" id="IPR048899">
    <property type="entry name" value="NMD_SH3"/>
</dbReference>
<evidence type="ECO:0000256" key="2">
    <source>
        <dbReference type="ARBA" id="ARBA00009794"/>
    </source>
</evidence>
<dbReference type="GeneID" id="100164292"/>
<evidence type="ECO:0000256" key="1">
    <source>
        <dbReference type="ARBA" id="ARBA00002269"/>
    </source>
</evidence>
<dbReference type="Pfam" id="PF21192">
    <property type="entry name" value="OB_NMD3"/>
    <property type="match status" value="1"/>
</dbReference>
<dbReference type="RefSeq" id="XP_001952313.2">
    <property type="nucleotide sequence ID" value="XM_001952278.4"/>
</dbReference>
<comment type="subcellular location">
    <subcellularLocation>
        <location evidence="8">Cytoplasm</location>
    </subcellularLocation>
    <subcellularLocation>
        <location evidence="8">Nucleus</location>
    </subcellularLocation>
</comment>
<dbReference type="InterPro" id="IPR007064">
    <property type="entry name" value="Nmd3_N"/>
</dbReference>
<keyword evidence="4 8" id="KW-0813">Transport</keyword>
<keyword evidence="7 8" id="KW-0539">Nucleus</keyword>
<keyword evidence="5 8" id="KW-0963">Cytoplasm</keyword>
<evidence type="ECO:0000256" key="8">
    <source>
        <dbReference type="RuleBase" id="RU364108"/>
    </source>
</evidence>
<evidence type="ECO:0000256" key="5">
    <source>
        <dbReference type="ARBA" id="ARBA00022490"/>
    </source>
</evidence>
<evidence type="ECO:0000256" key="7">
    <source>
        <dbReference type="ARBA" id="ARBA00023242"/>
    </source>
</evidence>
<dbReference type="EnsemblMetazoa" id="XM_001952278.5">
    <property type="protein sequence ID" value="XP_001952313.2"/>
    <property type="gene ID" value="LOC100164292"/>
</dbReference>
<evidence type="ECO:0000259" key="11">
    <source>
        <dbReference type="Pfam" id="PF21193"/>
    </source>
</evidence>
<evidence type="ECO:0000313" key="12">
    <source>
        <dbReference type="EnsemblMetazoa" id="XP_001952313.2"/>
    </source>
</evidence>
<protein>
    <recommendedName>
        <fullName evidence="3 8">60S ribosomal export protein NMD3</fullName>
    </recommendedName>
</protein>
<dbReference type="Pfam" id="PF21193">
    <property type="entry name" value="NMD_SH3"/>
    <property type="match status" value="1"/>
</dbReference>
<dbReference type="InterPro" id="IPR039768">
    <property type="entry name" value="Nmd3"/>
</dbReference>
<name>A0A8R1W607_ACYPI</name>
<evidence type="ECO:0000256" key="4">
    <source>
        <dbReference type="ARBA" id="ARBA00022448"/>
    </source>
</evidence>
<dbReference type="GO" id="GO:0000055">
    <property type="term" value="P:ribosomal large subunit export from nucleus"/>
    <property type="evidence" value="ECO:0007669"/>
    <property type="project" value="TreeGrafter"/>
</dbReference>
<keyword evidence="13" id="KW-1185">Reference proteome</keyword>
<dbReference type="OrthoDB" id="203821at2759"/>
<evidence type="ECO:0000313" key="13">
    <source>
        <dbReference type="Proteomes" id="UP000007819"/>
    </source>
</evidence>
<evidence type="ECO:0000259" key="10">
    <source>
        <dbReference type="Pfam" id="PF21192"/>
    </source>
</evidence>
<comment type="similarity">
    <text evidence="2 8">Belongs to the NMD3 family.</text>
</comment>
<evidence type="ECO:0000259" key="9">
    <source>
        <dbReference type="Pfam" id="PF04981"/>
    </source>
</evidence>
<reference evidence="13" key="1">
    <citation type="submission" date="2010-06" db="EMBL/GenBank/DDBJ databases">
        <authorList>
            <person name="Jiang H."/>
            <person name="Abraham K."/>
            <person name="Ali S."/>
            <person name="Alsbrooks S.L."/>
            <person name="Anim B.N."/>
            <person name="Anosike U.S."/>
            <person name="Attaway T."/>
            <person name="Bandaranaike D.P."/>
            <person name="Battles P.K."/>
            <person name="Bell S.N."/>
            <person name="Bell A.V."/>
            <person name="Beltran B."/>
            <person name="Bickham C."/>
            <person name="Bustamante Y."/>
            <person name="Caleb T."/>
            <person name="Canada A."/>
            <person name="Cardenas V."/>
            <person name="Carter K."/>
            <person name="Chacko J."/>
            <person name="Chandrabose M.N."/>
            <person name="Chavez D."/>
            <person name="Chavez A."/>
            <person name="Chen L."/>
            <person name="Chu H.-S."/>
            <person name="Claassen K.J."/>
            <person name="Cockrell R."/>
            <person name="Collins M."/>
            <person name="Cooper J.A."/>
            <person name="Cree A."/>
            <person name="Curry S.M."/>
            <person name="Da Y."/>
            <person name="Dao M.D."/>
            <person name="Das B."/>
            <person name="Davila M.-L."/>
            <person name="Davy-Carroll L."/>
            <person name="Denson S."/>
            <person name="Dinh H."/>
            <person name="Ebong V.E."/>
            <person name="Edwards J.R."/>
            <person name="Egan A."/>
            <person name="El-Daye J."/>
            <person name="Escobedo L."/>
            <person name="Fernandez S."/>
            <person name="Fernando P.R."/>
            <person name="Flagg N."/>
            <person name="Forbes L.D."/>
            <person name="Fowler R.G."/>
            <person name="Fu Q."/>
            <person name="Gabisi R.A."/>
            <person name="Ganer J."/>
            <person name="Garbino Pronczuk A."/>
            <person name="Garcia R.M."/>
            <person name="Garner T."/>
            <person name="Garrett T.E."/>
            <person name="Gonzalez D.A."/>
            <person name="Hamid H."/>
            <person name="Hawkins E.S."/>
            <person name="Hirani K."/>
            <person name="Hogues M.E."/>
            <person name="Hollins B."/>
            <person name="Hsiao C.-H."/>
            <person name="Jabil R."/>
            <person name="James M.L."/>
            <person name="Jhangiani S.N."/>
            <person name="Johnson B."/>
            <person name="Johnson Q."/>
            <person name="Joshi V."/>
            <person name="Kalu J.B."/>
            <person name="Kam C."/>
            <person name="Kashfia A."/>
            <person name="Keebler J."/>
            <person name="Kisamo H."/>
            <person name="Kovar C.L."/>
            <person name="Lago L.A."/>
            <person name="Lai C.-Y."/>
            <person name="Laidlaw J."/>
            <person name="Lara F."/>
            <person name="Le T.-K."/>
            <person name="Lee S.L."/>
            <person name="Legall F.H."/>
            <person name="Lemon S.J."/>
            <person name="Lewis L.R."/>
            <person name="Li B."/>
            <person name="Liu Y."/>
            <person name="Liu Y.-S."/>
            <person name="Lopez J."/>
            <person name="Lozado R.J."/>
            <person name="Lu J."/>
            <person name="Madu R.C."/>
            <person name="Maheshwari M."/>
            <person name="Maheshwari R."/>
            <person name="Malloy K."/>
            <person name="Martinez E."/>
            <person name="Mathew T."/>
            <person name="Mercado I.C."/>
            <person name="Mercado C."/>
            <person name="Meyer B."/>
            <person name="Montgomery K."/>
            <person name="Morgan M.B."/>
            <person name="Munidasa M."/>
            <person name="Nazareth L.V."/>
            <person name="Nelson J."/>
            <person name="Ng B.M."/>
            <person name="Nguyen N.B."/>
            <person name="Nguyen P.Q."/>
            <person name="Nguyen T."/>
            <person name="Obregon M."/>
            <person name="Okwuonu G.O."/>
            <person name="Onwere C.G."/>
            <person name="Orozco G."/>
            <person name="Parra A."/>
            <person name="Patel S."/>
            <person name="Patil S."/>
            <person name="Perez A."/>
            <person name="Perez Y."/>
            <person name="Pham C."/>
            <person name="Primus E.L."/>
            <person name="Pu L.-L."/>
            <person name="Puazo M."/>
            <person name="Qin X."/>
            <person name="Quiroz J.B."/>
            <person name="Reese J."/>
            <person name="Richards S."/>
            <person name="Rives C.M."/>
            <person name="Robberts R."/>
            <person name="Ruiz S.J."/>
            <person name="Ruiz M.J."/>
            <person name="Santibanez J."/>
            <person name="Schneider B.W."/>
            <person name="Sisson I."/>
            <person name="Smith M."/>
            <person name="Sodergren E."/>
            <person name="Song X.-Z."/>
            <person name="Song B.B."/>
            <person name="Summersgill H."/>
            <person name="Thelus R."/>
            <person name="Thornton R.D."/>
            <person name="Trejos Z.Y."/>
            <person name="Usmani K."/>
            <person name="Vattathil S."/>
            <person name="Villasana D."/>
            <person name="Walker D.L."/>
            <person name="Wang S."/>
            <person name="Wang K."/>
            <person name="White C.S."/>
            <person name="Williams A.C."/>
            <person name="Williamson J."/>
            <person name="Wilson K."/>
            <person name="Woghiren I.O."/>
            <person name="Woodworth J.R."/>
            <person name="Worley K.C."/>
            <person name="Wright R.A."/>
            <person name="Wu W."/>
            <person name="Young L."/>
            <person name="Zhang L."/>
            <person name="Zhang J."/>
            <person name="Zhu Y."/>
            <person name="Muzny D.M."/>
            <person name="Weinstock G."/>
            <person name="Gibbs R.A."/>
        </authorList>
    </citation>
    <scope>NUCLEOTIDE SEQUENCE [LARGE SCALE GENOMIC DNA]</scope>
    <source>
        <strain evidence="13">LSR1</strain>
    </source>
</reference>
<sequence>MDLSKMDYAPTSVPATVLKILCCQCGVPMEPNPANMCVSCLRIHVDITQDIPKQGILQFCRNCERYLQPPFEWISCALESKELLGLCLRKLKALNKVKLVDAGFIWTEPHSKRIKVKLTVHGEVMSGMTLQQVFVVEFTVANQMCDDCHRSEAQDYWRALVQVRQKSDNKKTFYYLEQLMLKHKAHKNTLSIKPESNGLDFFYSTESQARKLVDFMTAVLPCRYQHSKKLLSHDIHSNTYNYKFTYSMEIVPVMKDSVVCLSKKLSQQLGGISPLCIVYRVTNSIKLIDPSTAQLAEVSSSAYWRDSFQSVFKSKQLTEYTVMDIEPIMEKDRVQFPGQGQLSYKHMLADVWVVRSCDLGLTTDSIHCRSHLGHVLKPMDTVLGYAVADSNANDSNFDKLPKSSLPDVILIKKNYPDRARHRRRTWKLKRMTTDTEMNMESDHNDMDEFMDDLEEDKDLRQNINIYKNPDVGIESAAEDDDDNDGAPRISLEEMMEDLCIYEDDVMEVYE</sequence>
<reference evidence="12" key="2">
    <citation type="submission" date="2022-06" db="UniProtKB">
        <authorList>
            <consortium name="EnsemblMetazoa"/>
        </authorList>
    </citation>
    <scope>IDENTIFICATION</scope>
</reference>
<feature type="domain" description="60S ribosomal export protein NMD3 SH3" evidence="11">
    <location>
        <begin position="255"/>
        <end position="301"/>
    </location>
</feature>
<dbReference type="Pfam" id="PF04981">
    <property type="entry name" value="NMD3"/>
    <property type="match status" value="1"/>
</dbReference>
<dbReference type="PANTHER" id="PTHR12746">
    <property type="entry name" value="NONSENSE-MEDIATED MRNA DECAY PROTEIN 3"/>
    <property type="match status" value="1"/>
</dbReference>
<dbReference type="GO" id="GO:0005737">
    <property type="term" value="C:cytoplasm"/>
    <property type="evidence" value="ECO:0007669"/>
    <property type="project" value="UniProtKB-SubCell"/>
</dbReference>
<accession>A0A8R1W607</accession>